<dbReference type="GO" id="GO:0016020">
    <property type="term" value="C:membrane"/>
    <property type="evidence" value="ECO:0007669"/>
    <property type="project" value="UniProtKB-SubCell"/>
</dbReference>
<evidence type="ECO:0000256" key="1">
    <source>
        <dbReference type="ARBA" id="ARBA00004141"/>
    </source>
</evidence>
<feature type="transmembrane region" description="Helical" evidence="6">
    <location>
        <begin position="59"/>
        <end position="80"/>
    </location>
</feature>
<evidence type="ECO:0000256" key="5">
    <source>
        <dbReference type="ARBA" id="ARBA00023136"/>
    </source>
</evidence>
<evidence type="ECO:0000313" key="7">
    <source>
        <dbReference type="EMBL" id="RCW69232.1"/>
    </source>
</evidence>
<feature type="transmembrane region" description="Helical" evidence="6">
    <location>
        <begin position="233"/>
        <end position="251"/>
    </location>
</feature>
<dbReference type="RefSeq" id="WP_114469656.1">
    <property type="nucleotide sequence ID" value="NZ_QPJK01000006.1"/>
</dbReference>
<evidence type="ECO:0000256" key="3">
    <source>
        <dbReference type="ARBA" id="ARBA00022692"/>
    </source>
</evidence>
<keyword evidence="4 6" id="KW-1133">Transmembrane helix</keyword>
<reference evidence="7 8" key="1">
    <citation type="submission" date="2018-07" db="EMBL/GenBank/DDBJ databases">
        <title>Genomic Encyclopedia of Type Strains, Phase IV (KMG-IV): sequencing the most valuable type-strain genomes for metagenomic binning, comparative biology and taxonomic classification.</title>
        <authorList>
            <person name="Goeker M."/>
        </authorList>
    </citation>
    <scope>NUCLEOTIDE SEQUENCE [LARGE SCALE GENOMIC DNA]</scope>
    <source>
        <strain evidence="7 8">DSM 21634</strain>
    </source>
</reference>
<gene>
    <name evidence="7" type="ORF">DES41_106103</name>
</gene>
<comment type="subcellular location">
    <subcellularLocation>
        <location evidence="1">Membrane</location>
        <topology evidence="1">Multi-pass membrane protein</topology>
    </subcellularLocation>
</comment>
<accession>A0A368XMJ6</accession>
<feature type="transmembrane region" description="Helical" evidence="6">
    <location>
        <begin position="12"/>
        <end position="38"/>
    </location>
</feature>
<name>A0A368XMJ6_9BURK</name>
<dbReference type="EMBL" id="QPJK01000006">
    <property type="protein sequence ID" value="RCW69232.1"/>
    <property type="molecule type" value="Genomic_DNA"/>
</dbReference>
<keyword evidence="5 6" id="KW-0472">Membrane</keyword>
<protein>
    <submittedName>
        <fullName evidence="7">Putative tellurium resistance membrane protein TerC</fullName>
    </submittedName>
</protein>
<keyword evidence="8" id="KW-1185">Reference proteome</keyword>
<sequence>MESLQALFSSPAAWAALAALVVMEVVLGIDNLIFISILSNKLPEDQRARARRLGIGLALIMRLGLLSMIAWLVGLTAPVFDLGWQGDVGPGGLPSFETEFSWKDMILIAGGLFLIWKATKEIHHAVDPVPTGSVFEKGAGTAALSFSSVIVQIILLDLVFSIDSILTAVGMTDNLAVMVIAVLVAVTVMLLAAEPLANFINKNPTVVMLALGFLLMIGAVLIAEGFGVHVPKGYIYAAMAFSTVVEMLNMLSRRARQRGTGQAS</sequence>
<dbReference type="AlphaFoldDB" id="A0A368XMJ6"/>
<dbReference type="Pfam" id="PF03741">
    <property type="entry name" value="TerC"/>
    <property type="match status" value="1"/>
</dbReference>
<dbReference type="PANTHER" id="PTHR30238:SF4">
    <property type="entry name" value="SLL1022 PROTEIN"/>
    <property type="match status" value="1"/>
</dbReference>
<dbReference type="InterPro" id="IPR005496">
    <property type="entry name" value="Integral_membrane_TerC"/>
</dbReference>
<comment type="similarity">
    <text evidence="2">Belongs to the TerC family.</text>
</comment>
<proteinExistence type="inferred from homology"/>
<dbReference type="PANTHER" id="PTHR30238">
    <property type="entry name" value="MEMBRANE BOUND PREDICTED REDOX MODULATOR"/>
    <property type="match status" value="1"/>
</dbReference>
<dbReference type="Proteomes" id="UP000252884">
    <property type="component" value="Unassembled WGS sequence"/>
</dbReference>
<evidence type="ECO:0000256" key="4">
    <source>
        <dbReference type="ARBA" id="ARBA00022989"/>
    </source>
</evidence>
<keyword evidence="3 6" id="KW-0812">Transmembrane</keyword>
<comment type="caution">
    <text evidence="7">The sequence shown here is derived from an EMBL/GenBank/DDBJ whole genome shotgun (WGS) entry which is preliminary data.</text>
</comment>
<evidence type="ECO:0000256" key="2">
    <source>
        <dbReference type="ARBA" id="ARBA00007511"/>
    </source>
</evidence>
<feature type="transmembrane region" description="Helical" evidence="6">
    <location>
        <begin position="205"/>
        <end position="227"/>
    </location>
</feature>
<organism evidence="7 8">
    <name type="scientific">Pseudorhodoferax soli</name>
    <dbReference type="NCBI Taxonomy" id="545864"/>
    <lineage>
        <taxon>Bacteria</taxon>
        <taxon>Pseudomonadati</taxon>
        <taxon>Pseudomonadota</taxon>
        <taxon>Betaproteobacteria</taxon>
        <taxon>Burkholderiales</taxon>
        <taxon>Comamonadaceae</taxon>
    </lineage>
</organism>
<feature type="transmembrane region" description="Helical" evidence="6">
    <location>
        <begin position="100"/>
        <end position="118"/>
    </location>
</feature>
<dbReference type="OrthoDB" id="9805314at2"/>
<evidence type="ECO:0000313" key="8">
    <source>
        <dbReference type="Proteomes" id="UP000252884"/>
    </source>
</evidence>
<evidence type="ECO:0000256" key="6">
    <source>
        <dbReference type="SAM" id="Phobius"/>
    </source>
</evidence>
<feature type="transmembrane region" description="Helical" evidence="6">
    <location>
        <begin position="174"/>
        <end position="193"/>
    </location>
</feature>
<feature type="transmembrane region" description="Helical" evidence="6">
    <location>
        <begin position="139"/>
        <end position="162"/>
    </location>
</feature>